<dbReference type="Proteomes" id="UP000262939">
    <property type="component" value="Unassembled WGS sequence"/>
</dbReference>
<name>A0A372LCV9_9BACI</name>
<accession>A0A372LCV9</accession>
<gene>
    <name evidence="1" type="ORF">D0466_12030</name>
</gene>
<dbReference type="RefSeq" id="WP_117322819.1">
    <property type="nucleotide sequence ID" value="NZ_QVTD01000006.1"/>
</dbReference>
<reference evidence="1 2" key="1">
    <citation type="submission" date="2018-08" db="EMBL/GenBank/DDBJ databases">
        <title>Bacillus chawlae sp. nov., Bacillus glennii sp. nov., and Bacillus saganii sp. nov. Isolated from the Vehicle Assembly Building at Kennedy Space Center where the Viking Spacecraft were Assembled.</title>
        <authorList>
            <person name="Seuylemezian A."/>
            <person name="Vaishampayan P."/>
        </authorList>
    </citation>
    <scope>NUCLEOTIDE SEQUENCE [LARGE SCALE GENOMIC DNA]</scope>
    <source>
        <strain evidence="1 2">V44-8</strain>
    </source>
</reference>
<dbReference type="AlphaFoldDB" id="A0A372LCV9"/>
<organism evidence="1 2">
    <name type="scientific">Peribacillus glennii</name>
    <dbReference type="NCBI Taxonomy" id="2303991"/>
    <lineage>
        <taxon>Bacteria</taxon>
        <taxon>Bacillati</taxon>
        <taxon>Bacillota</taxon>
        <taxon>Bacilli</taxon>
        <taxon>Bacillales</taxon>
        <taxon>Bacillaceae</taxon>
        <taxon>Peribacillus</taxon>
    </lineage>
</organism>
<proteinExistence type="predicted"/>
<dbReference type="EMBL" id="QVTD01000006">
    <property type="protein sequence ID" value="RFU63453.1"/>
    <property type="molecule type" value="Genomic_DNA"/>
</dbReference>
<evidence type="ECO:0000313" key="1">
    <source>
        <dbReference type="EMBL" id="RFU63453.1"/>
    </source>
</evidence>
<keyword evidence="2" id="KW-1185">Reference proteome</keyword>
<protein>
    <submittedName>
        <fullName evidence="1">Uncharacterized protein</fullName>
    </submittedName>
</protein>
<dbReference type="OrthoDB" id="2361617at2"/>
<sequence length="69" mass="8116">MRNERIYEILLIPSNLGLIRIHISGFETFEDSGEVVAVLNDLVVKKRGYYKRRIILKTFMQLNKLIAHQ</sequence>
<evidence type="ECO:0000313" key="2">
    <source>
        <dbReference type="Proteomes" id="UP000262939"/>
    </source>
</evidence>
<comment type="caution">
    <text evidence="1">The sequence shown here is derived from an EMBL/GenBank/DDBJ whole genome shotgun (WGS) entry which is preliminary data.</text>
</comment>